<evidence type="ECO:0000256" key="16">
    <source>
        <dbReference type="ARBA" id="ARBA00031477"/>
    </source>
</evidence>
<dbReference type="InParanoid" id="A0A0C3FWV3"/>
<dbReference type="HOGENOM" id="CLU_001517_2_0_1"/>
<keyword evidence="12" id="KW-0320">Glycogen biosynthesis</keyword>
<keyword evidence="23" id="KW-1185">Reference proteome</keyword>
<dbReference type="OrthoDB" id="10248904at2759"/>
<evidence type="ECO:0000256" key="15">
    <source>
        <dbReference type="ARBA" id="ARBA00025780"/>
    </source>
</evidence>
<dbReference type="EMBL" id="KN832992">
    <property type="protein sequence ID" value="KIM83036.1"/>
    <property type="molecule type" value="Genomic_DNA"/>
</dbReference>
<dbReference type="Pfam" id="PF14699">
    <property type="entry name" value="hGDE_N"/>
    <property type="match status" value="1"/>
</dbReference>
<accession>A0A0C3FWV3</accession>
<dbReference type="GO" id="GO:0005737">
    <property type="term" value="C:cytoplasm"/>
    <property type="evidence" value="ECO:0007669"/>
    <property type="project" value="UniProtKB-SubCell"/>
</dbReference>
<comment type="function">
    <text evidence="3">Multifunctional enzyme acting as 1,4-alpha-D-glucan:1,4-alpha-D-glucan 4-alpha-D-glycosyltransferase and amylo-1,6-glucosidase in glycogen degradation.</text>
</comment>
<feature type="region of interest" description="Disordered" evidence="17">
    <location>
        <begin position="1"/>
        <end position="35"/>
    </location>
</feature>
<keyword evidence="14" id="KW-0326">Glycosidase</keyword>
<feature type="compositionally biased region" description="Polar residues" evidence="17">
    <location>
        <begin position="19"/>
        <end position="31"/>
    </location>
</feature>
<keyword evidence="9" id="KW-0328">Glycosyltransferase</keyword>
<evidence type="ECO:0000256" key="10">
    <source>
        <dbReference type="ARBA" id="ARBA00022679"/>
    </source>
</evidence>
<evidence type="ECO:0000256" key="12">
    <source>
        <dbReference type="ARBA" id="ARBA00023056"/>
    </source>
</evidence>
<reference evidence="23" key="2">
    <citation type="submission" date="2015-01" db="EMBL/GenBank/DDBJ databases">
        <title>Evolutionary Origins and Diversification of the Mycorrhizal Mutualists.</title>
        <authorList>
            <consortium name="DOE Joint Genome Institute"/>
            <consortium name="Mycorrhizal Genomics Consortium"/>
            <person name="Kohler A."/>
            <person name="Kuo A."/>
            <person name="Nagy L.G."/>
            <person name="Floudas D."/>
            <person name="Copeland A."/>
            <person name="Barry K.W."/>
            <person name="Cichocki N."/>
            <person name="Veneault-Fourrey C."/>
            <person name="LaButti K."/>
            <person name="Lindquist E.A."/>
            <person name="Lipzen A."/>
            <person name="Lundell T."/>
            <person name="Morin E."/>
            <person name="Murat C."/>
            <person name="Riley R."/>
            <person name="Ohm R."/>
            <person name="Sun H."/>
            <person name="Tunlid A."/>
            <person name="Henrissat B."/>
            <person name="Grigoriev I.V."/>
            <person name="Hibbett D.S."/>
            <person name="Martin F."/>
        </authorList>
    </citation>
    <scope>NUCLEOTIDE SEQUENCE [LARGE SCALE GENOMIC DNA]</scope>
    <source>
        <strain evidence="23">F 1598</strain>
    </source>
</reference>
<dbReference type="InterPro" id="IPR032790">
    <property type="entry name" value="GDE_C"/>
</dbReference>
<evidence type="ECO:0000256" key="13">
    <source>
        <dbReference type="ARBA" id="ARBA00023268"/>
    </source>
</evidence>
<dbReference type="GO" id="GO:0005980">
    <property type="term" value="P:glycogen catabolic process"/>
    <property type="evidence" value="ECO:0007669"/>
    <property type="project" value="InterPro"/>
</dbReference>
<keyword evidence="10" id="KW-0808">Transferase</keyword>
<dbReference type="InterPro" id="IPR032792">
    <property type="entry name" value="AGL_glucanoTrfase"/>
</dbReference>
<evidence type="ECO:0000256" key="6">
    <source>
        <dbReference type="ARBA" id="ARBA00012778"/>
    </source>
</evidence>
<dbReference type="FunFam" id="1.50.10.10:FF:000039">
    <property type="entry name" value="Glycogen debranching enzyme Gdb1, putative"/>
    <property type="match status" value="1"/>
</dbReference>
<evidence type="ECO:0000259" key="21">
    <source>
        <dbReference type="Pfam" id="PF14702"/>
    </source>
</evidence>
<evidence type="ECO:0000313" key="23">
    <source>
        <dbReference type="Proteomes" id="UP000054166"/>
    </source>
</evidence>
<evidence type="ECO:0000256" key="11">
    <source>
        <dbReference type="ARBA" id="ARBA00022801"/>
    </source>
</evidence>
<feature type="domain" description="Glycogen debranching enzyme C-terminal" evidence="18">
    <location>
        <begin position="1113"/>
        <end position="1571"/>
    </location>
</feature>
<dbReference type="Pfam" id="PF06202">
    <property type="entry name" value="GDE_C"/>
    <property type="match status" value="1"/>
</dbReference>
<evidence type="ECO:0000313" key="22">
    <source>
        <dbReference type="EMBL" id="KIM83036.1"/>
    </source>
</evidence>
<dbReference type="InterPro" id="IPR010401">
    <property type="entry name" value="AGL/Gdb1"/>
</dbReference>
<feature type="domain" description="Glycogen debranching enzyme glucanotransferase" evidence="20">
    <location>
        <begin position="198"/>
        <end position="626"/>
    </location>
</feature>
<dbReference type="PANTHER" id="PTHR10569">
    <property type="entry name" value="GLYCOGEN DEBRANCHING ENZYME"/>
    <property type="match status" value="1"/>
</dbReference>
<comment type="similarity">
    <text evidence="15">Belongs to the glycogen debranching enzyme family.</text>
</comment>
<dbReference type="EC" id="3.2.1.33" evidence="6"/>
<proteinExistence type="inferred from homology"/>
<organism evidence="22 23">
    <name type="scientific">Piloderma croceum (strain F 1598)</name>
    <dbReference type="NCBI Taxonomy" id="765440"/>
    <lineage>
        <taxon>Eukaryota</taxon>
        <taxon>Fungi</taxon>
        <taxon>Dikarya</taxon>
        <taxon>Basidiomycota</taxon>
        <taxon>Agaricomycotina</taxon>
        <taxon>Agaricomycetes</taxon>
        <taxon>Agaricomycetidae</taxon>
        <taxon>Atheliales</taxon>
        <taxon>Atheliaceae</taxon>
        <taxon>Piloderma</taxon>
    </lineage>
</organism>
<dbReference type="SUPFAM" id="SSF51445">
    <property type="entry name" value="(Trans)glycosidases"/>
    <property type="match status" value="1"/>
</dbReference>
<comment type="catalytic activity">
    <reaction evidence="2">
        <text>Hydrolysis of (1-&gt;6)-alpha-D-glucosidic branch linkages in glycogen phosphorylase limit dextrin.</text>
        <dbReference type="EC" id="3.2.1.33"/>
    </reaction>
</comment>
<sequence>MSKAHNKNSKPFVSIPHTDVSQSFPAPTTPKTPADEGIEFFQSAVQRDTPIRVYELRLDADGGPNKNASYIRLPPAYVPYVLRVSIDAGTPASKNGVFKTNFPLDGGAFGRGRFAERRLPTDFSKPIQVDLPISHAGAFVYWVEYDSDVQGERIKGRDGYFNIDPILRTKVRSPILSSELKPLSPLSGGAVVLSDSVNLPLDGLCTLTVVSKWMGPLSGWHKHFLEASDRGYTMLHWTPLQERGKSDSPYSIRDQLKYDPSLFEGQAGSDGGKARIEEVLKVAREEYGLLSLTDVVLNHTANDSPWLVDHPEAGFSPKNTPHLAPALELDTLMIEFSASLASKGLPVCVKSQKDIDTLIDAFEKEVRALNLWQYYVLDATKEEASINSALRAGQVTLWQGPDVKGKSVVEIAEIVKSSGSIDGIGRLAARFGVRVDGSVAAGLVRAAFVNIAGDVEALTEAWGRVVDVLNLPLYAEWEEDTKIALESVKNRLKYTRLEEGGSKLGDISGKSPLVEPYFTRLSTADPLKYSLANNGWIWAADPLQNFALLPSKAYLRREVIVWGDCVKLRYGSGPSDNLWLWSHMTSYVTSLAQTFEGFRIDNCHSTPLHVGVALLDAARVVNPDLYICAELFTGSEEMDLVFVSRLGINSLIREAGNAWDPKEFSRILYRHGVGKPIGSMDGVCMTSAEELPPPTGKGPTRPCLVTPLNGSMPHALLYDLTHDNESYLDKRSAEDALSTGALVTFSHSAIGSVKGFDDLYPKLLNLVQEKRLYAITHLDEDSGIAKAKRVLNALRREMVLDGYEEGHVHQENDYIVMHRVQPSTQKGYVLVAHTAFSKGSKDRGYINPIRLRRTRAKFIMGSTLEISSYDLNNDLDTLHGLASKLIDMPEVVVPQGLDDEGPYSDIIVPEHFPPGSIMVFETHLQELDADLDTFCASGAQEAFGDLDLVDLNVILYRANAEERDATAGKFGEYDIPSLGKMVYCGLEGWMHLLRHVMRYNDLGHPLCAHLREGTWSMDYIHSRLIRQVDAQPNISKPAQWYKERFDRIKASVPPFLRPKYFAIVISESYKAARRAVIEQMSEFVSSGHSFTHDLALCSVQMHGQVQSASLHPGNVTPSLAAGLPHFSTGWARCWGRDVFISLHGLFLATGNFEGAKKHILAFASSLKHGLIPNLLDSLRNPRYNSRDSPWWMLQNIQDYVNSAPEGLSILSEPVKRRFPKDDTWVPWNDPRAYAYSNTLAEIIQEIIQRHVDGISFREYNAGPNLDMQMKDEGFNIDIKVDWSNGMIFGGNEYNCGTWQDKMGESVKAGTKGKPGTPRDGAPIEITGLLKSTLRWLKELSGKGKFPFKGVEVYADGGRRFVTYAEWDDLLQTSFEKCYYIPLDPSKDAKYNVDPKIVNRRGIYKDVFGSGAGREWSDYQFRSNFPIAMVVAPELFNETHALGALQLADKVLRSPLGMKTLDPSDMQYRPYYANSNDSTDAAIAKGLNYHNGPEWGWPLGYFLQAYLYFDIRVGGGKEDATNTLHYLNRILLPARRHIQNDPWAGLPELTNKDGQFCLDSCNTQAWSASTLLDFLATAHKLGSK</sequence>
<reference evidence="22 23" key="1">
    <citation type="submission" date="2014-04" db="EMBL/GenBank/DDBJ databases">
        <authorList>
            <consortium name="DOE Joint Genome Institute"/>
            <person name="Kuo A."/>
            <person name="Tarkka M."/>
            <person name="Buscot F."/>
            <person name="Kohler A."/>
            <person name="Nagy L.G."/>
            <person name="Floudas D."/>
            <person name="Copeland A."/>
            <person name="Barry K.W."/>
            <person name="Cichocki N."/>
            <person name="Veneault-Fourrey C."/>
            <person name="LaButti K."/>
            <person name="Lindquist E.A."/>
            <person name="Lipzen A."/>
            <person name="Lundell T."/>
            <person name="Morin E."/>
            <person name="Murat C."/>
            <person name="Sun H."/>
            <person name="Tunlid A."/>
            <person name="Henrissat B."/>
            <person name="Grigoriev I.V."/>
            <person name="Hibbett D.S."/>
            <person name="Martin F."/>
            <person name="Nordberg H.P."/>
            <person name="Cantor M.N."/>
            <person name="Hua S.X."/>
        </authorList>
    </citation>
    <scope>NUCLEOTIDE SEQUENCE [LARGE SCALE GENOMIC DNA]</scope>
    <source>
        <strain evidence="22 23">F 1598</strain>
    </source>
</reference>
<feature type="domain" description="Glycogen debranching enzyme central" evidence="21">
    <location>
        <begin position="783"/>
        <end position="1024"/>
    </location>
</feature>
<keyword evidence="8" id="KW-0963">Cytoplasm</keyword>
<keyword evidence="11 22" id="KW-0378">Hydrolase</keyword>
<protein>
    <recommendedName>
        <fullName evidence="7">Glycogen debranching enzyme</fullName>
        <ecNumber evidence="5">2.4.1.25</ecNumber>
        <ecNumber evidence="6">3.2.1.33</ecNumber>
    </recommendedName>
    <alternativeName>
        <fullName evidence="16">Glycogen debrancher</fullName>
    </alternativeName>
</protein>
<evidence type="ECO:0000256" key="9">
    <source>
        <dbReference type="ARBA" id="ARBA00022676"/>
    </source>
</evidence>
<evidence type="ECO:0000256" key="2">
    <source>
        <dbReference type="ARBA" id="ARBA00000927"/>
    </source>
</evidence>
<dbReference type="Pfam" id="PF14701">
    <property type="entry name" value="hDGE_amylase"/>
    <property type="match status" value="1"/>
</dbReference>
<dbReference type="InterPro" id="IPR017853">
    <property type="entry name" value="GH"/>
</dbReference>
<keyword evidence="13" id="KW-0511">Multifunctional enzyme</keyword>
<name>A0A0C3FWV3_PILCF</name>
<dbReference type="InterPro" id="IPR029436">
    <property type="entry name" value="AGL_euk_N"/>
</dbReference>
<gene>
    <name evidence="22" type="ORF">PILCRDRAFT_7468</name>
</gene>
<dbReference type="Gene3D" id="3.20.20.80">
    <property type="entry name" value="Glycosidases"/>
    <property type="match status" value="2"/>
</dbReference>
<evidence type="ECO:0000259" key="20">
    <source>
        <dbReference type="Pfam" id="PF14701"/>
    </source>
</evidence>
<dbReference type="SUPFAM" id="SSF48208">
    <property type="entry name" value="Six-hairpin glycosidases"/>
    <property type="match status" value="1"/>
</dbReference>
<evidence type="ECO:0000259" key="18">
    <source>
        <dbReference type="Pfam" id="PF06202"/>
    </source>
</evidence>
<dbReference type="Proteomes" id="UP000054166">
    <property type="component" value="Unassembled WGS sequence"/>
</dbReference>
<dbReference type="STRING" id="765440.A0A0C3FWV3"/>
<evidence type="ECO:0000256" key="7">
    <source>
        <dbReference type="ARBA" id="ARBA00020723"/>
    </source>
</evidence>
<dbReference type="InterPro" id="IPR032788">
    <property type="entry name" value="AGL_central"/>
</dbReference>
<dbReference type="CDD" id="cd11327">
    <property type="entry name" value="AmyAc_Glg_debranch_2"/>
    <property type="match status" value="1"/>
</dbReference>
<dbReference type="Pfam" id="PF14702">
    <property type="entry name" value="hGDE_central"/>
    <property type="match status" value="1"/>
</dbReference>
<evidence type="ECO:0000256" key="1">
    <source>
        <dbReference type="ARBA" id="ARBA00000439"/>
    </source>
</evidence>
<dbReference type="InterPro" id="IPR008928">
    <property type="entry name" value="6-hairpin_glycosidase_sf"/>
</dbReference>
<feature type="domain" description="Eukaryotic glycogen debranching enzyme N-terminal" evidence="19">
    <location>
        <begin position="82"/>
        <end position="169"/>
    </location>
</feature>
<evidence type="ECO:0000256" key="5">
    <source>
        <dbReference type="ARBA" id="ARBA00012560"/>
    </source>
</evidence>
<comment type="subcellular location">
    <subcellularLocation>
        <location evidence="4">Cytoplasm</location>
    </subcellularLocation>
</comment>
<evidence type="ECO:0000259" key="19">
    <source>
        <dbReference type="Pfam" id="PF14699"/>
    </source>
</evidence>
<evidence type="ECO:0000256" key="17">
    <source>
        <dbReference type="SAM" id="MobiDB-lite"/>
    </source>
</evidence>
<dbReference type="PANTHER" id="PTHR10569:SF2">
    <property type="entry name" value="GLYCOGEN DEBRANCHING ENZYME"/>
    <property type="match status" value="1"/>
</dbReference>
<dbReference type="GO" id="GO:0005978">
    <property type="term" value="P:glycogen biosynthetic process"/>
    <property type="evidence" value="ECO:0007669"/>
    <property type="project" value="UniProtKB-KW"/>
</dbReference>
<evidence type="ECO:0000256" key="4">
    <source>
        <dbReference type="ARBA" id="ARBA00004496"/>
    </source>
</evidence>
<evidence type="ECO:0000256" key="8">
    <source>
        <dbReference type="ARBA" id="ARBA00022490"/>
    </source>
</evidence>
<evidence type="ECO:0000256" key="3">
    <source>
        <dbReference type="ARBA" id="ARBA00003530"/>
    </source>
</evidence>
<dbReference type="EC" id="2.4.1.25" evidence="5"/>
<dbReference type="GO" id="GO:0004134">
    <property type="term" value="F:4-alpha-glucanotransferase activity"/>
    <property type="evidence" value="ECO:0007669"/>
    <property type="project" value="UniProtKB-EC"/>
</dbReference>
<dbReference type="GO" id="GO:0004135">
    <property type="term" value="F:amylo-alpha-1,6-glucosidase activity"/>
    <property type="evidence" value="ECO:0007669"/>
    <property type="project" value="UniProtKB-EC"/>
</dbReference>
<comment type="catalytic activity">
    <reaction evidence="1">
        <text>Transfers a segment of a (1-&gt;4)-alpha-D-glucan to a new position in an acceptor, which may be glucose or a (1-&gt;4)-alpha-D-glucan.</text>
        <dbReference type="EC" id="2.4.1.25"/>
    </reaction>
</comment>
<evidence type="ECO:0000256" key="14">
    <source>
        <dbReference type="ARBA" id="ARBA00023295"/>
    </source>
</evidence>